<evidence type="ECO:0000256" key="4">
    <source>
        <dbReference type="ARBA" id="ARBA00023015"/>
    </source>
</evidence>
<dbReference type="PANTHER" id="PTHR11078">
    <property type="entry name" value="N UTILIZATION SUBSTANCE PROTEIN B-RELATED"/>
    <property type="match status" value="1"/>
</dbReference>
<dbReference type="GO" id="GO:0003723">
    <property type="term" value="F:RNA binding"/>
    <property type="evidence" value="ECO:0007669"/>
    <property type="project" value="UniProtKB-UniRule"/>
</dbReference>
<dbReference type="EMBL" id="MFUG01000017">
    <property type="protein sequence ID" value="OGI75594.1"/>
    <property type="molecule type" value="Genomic_DNA"/>
</dbReference>
<dbReference type="InterPro" id="IPR000086">
    <property type="entry name" value="NUDIX_hydrolase_dom"/>
</dbReference>
<evidence type="ECO:0000313" key="9">
    <source>
        <dbReference type="EMBL" id="OGI75594.1"/>
    </source>
</evidence>
<feature type="domain" description="Nudix hydrolase" evidence="8">
    <location>
        <begin position="174"/>
        <end position="302"/>
    </location>
</feature>
<dbReference type="GO" id="GO:0031564">
    <property type="term" value="P:transcription antitermination"/>
    <property type="evidence" value="ECO:0007669"/>
    <property type="project" value="UniProtKB-KW"/>
</dbReference>
<comment type="function">
    <text evidence="6">Involved in transcription antitermination. Required for transcription of ribosomal RNA (rRNA) genes. Binds specifically to the boxA antiterminator sequence of the ribosomal RNA (rrn) operons.</text>
</comment>
<dbReference type="PANTHER" id="PTHR11078:SF3">
    <property type="entry name" value="ANTITERMINATION NUSB DOMAIN-CONTAINING PROTEIN"/>
    <property type="match status" value="1"/>
</dbReference>
<dbReference type="Pfam" id="PF00293">
    <property type="entry name" value="NUDIX"/>
    <property type="match status" value="1"/>
</dbReference>
<dbReference type="InterPro" id="IPR015797">
    <property type="entry name" value="NUDIX_hydrolase-like_dom_sf"/>
</dbReference>
<reference evidence="9 10" key="1">
    <citation type="journal article" date="2016" name="Nat. Commun.">
        <title>Thousands of microbial genomes shed light on interconnected biogeochemical processes in an aquifer system.</title>
        <authorList>
            <person name="Anantharaman K."/>
            <person name="Brown C.T."/>
            <person name="Hug L.A."/>
            <person name="Sharon I."/>
            <person name="Castelle C.J."/>
            <person name="Probst A.J."/>
            <person name="Thomas B.C."/>
            <person name="Singh A."/>
            <person name="Wilkins M.J."/>
            <person name="Karaoz U."/>
            <person name="Brodie E.L."/>
            <person name="Williams K.H."/>
            <person name="Hubbard S.S."/>
            <person name="Banfield J.F."/>
        </authorList>
    </citation>
    <scope>NUCLEOTIDE SEQUENCE [LARGE SCALE GENOMIC DNA]</scope>
</reference>
<keyword evidence="5 6" id="KW-0804">Transcription</keyword>
<evidence type="ECO:0000256" key="5">
    <source>
        <dbReference type="ARBA" id="ARBA00023163"/>
    </source>
</evidence>
<sequence length="320" mass="36212">MANRHLSRSIVLQTLFEWDFLSPEKSENDSVDEKIKEILSRNLKEFAPGLEDDNFVFLLTEQILKKRSVVDEIIEKAAPDWPLDKISVVDRNILRIGLTELLFGDRTQVPPKVAINEAIELAKTFGGENSGKFVNGVLGAVYKEIGEPGKDEVSKKKKEKRDEGPVDTSKLPVEKKGGALVYARVDNDVYFALVHDVFGYWTLSKGSIENGEEEEATIREIKEEIGLDIKIKEKLGENQYVASHPEKGKILKKVSYFLAETEYQKLNLEVSGGLDDARWFKLKEIPDLHIYNDIIPLITKAIEIISSDQSRNPDIGRDKK</sequence>
<evidence type="ECO:0000256" key="3">
    <source>
        <dbReference type="ARBA" id="ARBA00022884"/>
    </source>
</evidence>
<dbReference type="Pfam" id="PF01029">
    <property type="entry name" value="NusB"/>
    <property type="match status" value="1"/>
</dbReference>
<dbReference type="Proteomes" id="UP000179275">
    <property type="component" value="Unassembled WGS sequence"/>
</dbReference>
<evidence type="ECO:0000313" key="10">
    <source>
        <dbReference type="Proteomes" id="UP000179275"/>
    </source>
</evidence>
<dbReference type="InterPro" id="IPR011605">
    <property type="entry name" value="NusB_fam"/>
</dbReference>
<dbReference type="NCBIfam" id="TIGR01951">
    <property type="entry name" value="nusB"/>
    <property type="match status" value="1"/>
</dbReference>
<keyword evidence="3 6" id="KW-0694">RNA-binding</keyword>
<keyword evidence="2 6" id="KW-0889">Transcription antitermination</keyword>
<organism evidence="9 10">
    <name type="scientific">Candidatus Nomurabacteria bacterium RIFCSPHIGHO2_02_FULL_42_19</name>
    <dbReference type="NCBI Taxonomy" id="1801756"/>
    <lineage>
        <taxon>Bacteria</taxon>
        <taxon>Candidatus Nomuraibacteriota</taxon>
    </lineage>
</organism>
<evidence type="ECO:0000256" key="2">
    <source>
        <dbReference type="ARBA" id="ARBA00022814"/>
    </source>
</evidence>
<dbReference type="Gene3D" id="3.90.79.10">
    <property type="entry name" value="Nucleoside Triphosphate Pyrophosphohydrolase"/>
    <property type="match status" value="1"/>
</dbReference>
<feature type="region of interest" description="Disordered" evidence="7">
    <location>
        <begin position="151"/>
        <end position="170"/>
    </location>
</feature>
<proteinExistence type="inferred from homology"/>
<evidence type="ECO:0000256" key="1">
    <source>
        <dbReference type="ARBA" id="ARBA00005952"/>
    </source>
</evidence>
<name>A0A1F6W174_9BACT</name>
<accession>A0A1F6W174</accession>
<dbReference type="InterPro" id="IPR006027">
    <property type="entry name" value="NusB_RsmB_TIM44"/>
</dbReference>
<feature type="compositionally biased region" description="Basic and acidic residues" evidence="7">
    <location>
        <begin position="151"/>
        <end position="164"/>
    </location>
</feature>
<keyword evidence="4 6" id="KW-0805">Transcription regulation</keyword>
<dbReference type="HAMAP" id="MF_00073">
    <property type="entry name" value="NusB"/>
    <property type="match status" value="1"/>
</dbReference>
<dbReference type="GO" id="GO:0006353">
    <property type="term" value="P:DNA-templated transcription termination"/>
    <property type="evidence" value="ECO:0007669"/>
    <property type="project" value="UniProtKB-UniRule"/>
</dbReference>
<dbReference type="AlphaFoldDB" id="A0A1F6W174"/>
<evidence type="ECO:0000256" key="6">
    <source>
        <dbReference type="HAMAP-Rule" id="MF_00073"/>
    </source>
</evidence>
<comment type="similarity">
    <text evidence="1 6">Belongs to the NusB family.</text>
</comment>
<dbReference type="InterPro" id="IPR035926">
    <property type="entry name" value="NusB-like_sf"/>
</dbReference>
<protein>
    <recommendedName>
        <fullName evidence="6">Transcription antitermination protein NusB</fullName>
    </recommendedName>
    <alternativeName>
        <fullName evidence="6">Antitermination factor NusB</fullName>
    </alternativeName>
</protein>
<dbReference type="PROSITE" id="PS51462">
    <property type="entry name" value="NUDIX"/>
    <property type="match status" value="1"/>
</dbReference>
<dbReference type="SUPFAM" id="SSF55811">
    <property type="entry name" value="Nudix"/>
    <property type="match status" value="1"/>
</dbReference>
<evidence type="ECO:0000256" key="7">
    <source>
        <dbReference type="SAM" id="MobiDB-lite"/>
    </source>
</evidence>
<dbReference type="GO" id="GO:0005829">
    <property type="term" value="C:cytosol"/>
    <property type="evidence" value="ECO:0007669"/>
    <property type="project" value="TreeGrafter"/>
</dbReference>
<dbReference type="SUPFAM" id="SSF48013">
    <property type="entry name" value="NusB-like"/>
    <property type="match status" value="1"/>
</dbReference>
<gene>
    <name evidence="6" type="primary">nusB</name>
    <name evidence="9" type="ORF">A3C67_00700</name>
</gene>
<dbReference type="Gene3D" id="1.10.940.10">
    <property type="entry name" value="NusB-like"/>
    <property type="match status" value="1"/>
</dbReference>
<evidence type="ECO:0000259" key="8">
    <source>
        <dbReference type="PROSITE" id="PS51462"/>
    </source>
</evidence>
<dbReference type="STRING" id="1801756.A3C67_00700"/>
<comment type="caution">
    <text evidence="9">The sequence shown here is derived from an EMBL/GenBank/DDBJ whole genome shotgun (WGS) entry which is preliminary data.</text>
</comment>